<proteinExistence type="predicted"/>
<evidence type="ECO:0000313" key="2">
    <source>
        <dbReference type="EMBL" id="KNZ58060.1"/>
    </source>
</evidence>
<dbReference type="Pfam" id="PF22936">
    <property type="entry name" value="Pol_BBD"/>
    <property type="match status" value="1"/>
</dbReference>
<protein>
    <recommendedName>
        <fullName evidence="1">Retrovirus-related Pol polyprotein from transposon TNT 1-94-like beta-barrel domain-containing protein</fullName>
    </recommendedName>
</protein>
<dbReference type="AlphaFoldDB" id="A0A0L6VD77"/>
<gene>
    <name evidence="2" type="ORF">VP01_2003g5</name>
</gene>
<organism evidence="2 3">
    <name type="scientific">Puccinia sorghi</name>
    <dbReference type="NCBI Taxonomy" id="27349"/>
    <lineage>
        <taxon>Eukaryota</taxon>
        <taxon>Fungi</taxon>
        <taxon>Dikarya</taxon>
        <taxon>Basidiomycota</taxon>
        <taxon>Pucciniomycotina</taxon>
        <taxon>Pucciniomycetes</taxon>
        <taxon>Pucciniales</taxon>
        <taxon>Pucciniaceae</taxon>
        <taxon>Puccinia</taxon>
    </lineage>
</organism>
<sequence length="358" mass="40553">MLTLSLMNMRRAQRRSGNPSLTISHPPKPPTALVQDFITQVKTLISQLHEVGITLPKDIIAQQITHSEKEITPELVLDHLRLYMNDQHFLALNNSTKTFPTSLLTNESQKCKKGWHNPNAAHPKANCWFLYPHLRPTVNSGEASVSSFHSSISKLMANFILDSGSSSHMVSDINLFITIDFKEQGVVRTSSGQDSLKIKGIGTIKLSNEFGNLILNQVLYVPNLFINLLYKVNLPCLNFRSHEEKYYLSASELLHKSLGHVSYHRIRQKLGIPLQNTVSFEDCALSKITQASFKHKHKKASWPFEELHLDLIGPISPTLWKEKPSQDCECSAFDDLKFDSRNISPSPVLFCSPRRMIR</sequence>
<dbReference type="Proteomes" id="UP000037035">
    <property type="component" value="Unassembled WGS sequence"/>
</dbReference>
<evidence type="ECO:0000313" key="3">
    <source>
        <dbReference type="Proteomes" id="UP000037035"/>
    </source>
</evidence>
<keyword evidence="3" id="KW-1185">Reference proteome</keyword>
<dbReference type="VEuPathDB" id="FungiDB:VP01_2003g5"/>
<accession>A0A0L6VD77</accession>
<feature type="domain" description="Retrovirus-related Pol polyprotein from transposon TNT 1-94-like beta-barrel" evidence="1">
    <location>
        <begin position="159"/>
        <end position="230"/>
    </location>
</feature>
<dbReference type="EMBL" id="LAVV01006842">
    <property type="protein sequence ID" value="KNZ58060.1"/>
    <property type="molecule type" value="Genomic_DNA"/>
</dbReference>
<dbReference type="OrthoDB" id="413361at2759"/>
<dbReference type="InterPro" id="IPR054722">
    <property type="entry name" value="PolX-like_BBD"/>
</dbReference>
<comment type="caution">
    <text evidence="2">The sequence shown here is derived from an EMBL/GenBank/DDBJ whole genome shotgun (WGS) entry which is preliminary data.</text>
</comment>
<name>A0A0L6VD77_9BASI</name>
<evidence type="ECO:0000259" key="1">
    <source>
        <dbReference type="Pfam" id="PF22936"/>
    </source>
</evidence>
<reference evidence="2 3" key="1">
    <citation type="submission" date="2015-08" db="EMBL/GenBank/DDBJ databases">
        <title>Next Generation Sequencing and Analysis of the Genome of Puccinia sorghi L Schw, the Causal Agent of Maize Common Rust.</title>
        <authorList>
            <person name="Rochi L."/>
            <person name="Burguener G."/>
            <person name="Darino M."/>
            <person name="Turjanski A."/>
            <person name="Kreff E."/>
            <person name="Dieguez M.J."/>
            <person name="Sacco F."/>
        </authorList>
    </citation>
    <scope>NUCLEOTIDE SEQUENCE [LARGE SCALE GENOMIC DNA]</scope>
    <source>
        <strain evidence="2 3">RO10H11247</strain>
    </source>
</reference>